<comment type="caution">
    <text evidence="2">The sequence shown here is derived from an EMBL/GenBank/DDBJ whole genome shotgun (WGS) entry which is preliminary data.</text>
</comment>
<evidence type="ECO:0000313" key="2">
    <source>
        <dbReference type="EMBL" id="OAF70107.1"/>
    </source>
</evidence>
<proteinExistence type="predicted"/>
<feature type="signal peptide" evidence="1">
    <location>
        <begin position="1"/>
        <end position="22"/>
    </location>
</feature>
<evidence type="ECO:0000313" key="3">
    <source>
        <dbReference type="Proteomes" id="UP000078046"/>
    </source>
</evidence>
<keyword evidence="1" id="KW-0732">Signal</keyword>
<evidence type="ECO:0000256" key="1">
    <source>
        <dbReference type="SAM" id="SignalP"/>
    </source>
</evidence>
<feature type="chain" id="PRO_5008056873" evidence="1">
    <location>
        <begin position="23"/>
        <end position="95"/>
    </location>
</feature>
<name>A0A177B735_9BILA</name>
<gene>
    <name evidence="2" type="ORF">A3Q56_02137</name>
</gene>
<keyword evidence="3" id="KW-1185">Reference proteome</keyword>
<accession>A0A177B735</accession>
<reference evidence="2 3" key="1">
    <citation type="submission" date="2016-04" db="EMBL/GenBank/DDBJ databases">
        <title>The genome of Intoshia linei affirms orthonectids as highly simplified spiralians.</title>
        <authorList>
            <person name="Mikhailov K.V."/>
            <person name="Slusarev G.S."/>
            <person name="Nikitin M.A."/>
            <person name="Logacheva M.D."/>
            <person name="Penin A."/>
            <person name="Aleoshin V."/>
            <person name="Panchin Y.V."/>
        </authorList>
    </citation>
    <scope>NUCLEOTIDE SEQUENCE [LARGE SCALE GENOMIC DNA]</scope>
    <source>
        <strain evidence="2">Intl2013</strain>
        <tissue evidence="2">Whole animal</tissue>
    </source>
</reference>
<protein>
    <submittedName>
        <fullName evidence="2">Uncharacterized protein</fullName>
    </submittedName>
</protein>
<sequence length="95" mass="11358">MFEMKYLMIFSVLLMVIHRDLTLPSSLLKRKSGMTHMLRLGKRNFDNEKYENLLDVLSLLHKYSEIFQIYANDKKNLNDEDFNSESLGLMKNDYF</sequence>
<organism evidence="2 3">
    <name type="scientific">Intoshia linei</name>
    <dbReference type="NCBI Taxonomy" id="1819745"/>
    <lineage>
        <taxon>Eukaryota</taxon>
        <taxon>Metazoa</taxon>
        <taxon>Spiralia</taxon>
        <taxon>Lophotrochozoa</taxon>
        <taxon>Mesozoa</taxon>
        <taxon>Orthonectida</taxon>
        <taxon>Rhopaluridae</taxon>
        <taxon>Intoshia</taxon>
    </lineage>
</organism>
<dbReference type="EMBL" id="LWCA01000187">
    <property type="protein sequence ID" value="OAF70107.1"/>
    <property type="molecule type" value="Genomic_DNA"/>
</dbReference>
<dbReference type="Proteomes" id="UP000078046">
    <property type="component" value="Unassembled WGS sequence"/>
</dbReference>
<dbReference type="AlphaFoldDB" id="A0A177B735"/>